<dbReference type="Proteomes" id="UP000326671">
    <property type="component" value="Unassembled WGS sequence"/>
</dbReference>
<dbReference type="InterPro" id="IPR001357">
    <property type="entry name" value="BRCT_dom"/>
</dbReference>
<sequence length="316" mass="35678">MDFIAIDFEIANNHLNSACSLGMAFVEDNQIIDEKYFLIQPPTLHFEEETVKVHGLTAQDVMHAKKFNEIWEEIKDYFHDVPIVAHNAQFDMSVLHACLTAYSLEIPEFPYICSIPISAKACSGEKVGNSLKDRLAHFDIQLNDHHNALADAVSCAKLVIASVELKRKKSLQSYCKVYRSIPVKMFSELKPQIYFKNKTKQTKENKFKNRIAISEITSSVENYNEDHILFGKNVVFTGDLETIDRKAAMQKVVDLGGLVKSGVSGKTHYLVVGQQDLTLVGKEGLSTKEKKAYALMEQGNDIKVIRETEFLDLIKS</sequence>
<feature type="domain" description="BRCT" evidence="1">
    <location>
        <begin position="224"/>
        <end position="316"/>
    </location>
</feature>
<dbReference type="OrthoDB" id="9803913at2"/>
<accession>A0A5J5HLE5</accession>
<dbReference type="InterPro" id="IPR013520">
    <property type="entry name" value="Ribonucl_H"/>
</dbReference>
<dbReference type="Gene3D" id="3.30.420.10">
    <property type="entry name" value="Ribonuclease H-like superfamily/Ribonuclease H"/>
    <property type="match status" value="1"/>
</dbReference>
<evidence type="ECO:0000259" key="1">
    <source>
        <dbReference type="PROSITE" id="PS50172"/>
    </source>
</evidence>
<dbReference type="Gene3D" id="3.40.50.10190">
    <property type="entry name" value="BRCT domain"/>
    <property type="match status" value="1"/>
</dbReference>
<dbReference type="RefSeq" id="WP_150441461.1">
    <property type="nucleotide sequence ID" value="NZ_VYKL01000028.1"/>
</dbReference>
<name>A0A5J5HLE5_9BACI</name>
<gene>
    <name evidence="2" type="ORF">F4V44_18275</name>
</gene>
<dbReference type="Pfam" id="PF00533">
    <property type="entry name" value="BRCT"/>
    <property type="match status" value="1"/>
</dbReference>
<dbReference type="PROSITE" id="PS50172">
    <property type="entry name" value="BRCT"/>
    <property type="match status" value="1"/>
</dbReference>
<proteinExistence type="predicted"/>
<organism evidence="2 3">
    <name type="scientific">Niallia endozanthoxylica</name>
    <dbReference type="NCBI Taxonomy" id="2036016"/>
    <lineage>
        <taxon>Bacteria</taxon>
        <taxon>Bacillati</taxon>
        <taxon>Bacillota</taxon>
        <taxon>Bacilli</taxon>
        <taxon>Bacillales</taxon>
        <taxon>Bacillaceae</taxon>
        <taxon>Niallia</taxon>
    </lineage>
</organism>
<keyword evidence="3" id="KW-1185">Reference proteome</keyword>
<reference evidence="2 3" key="1">
    <citation type="submission" date="2019-09" db="EMBL/GenBank/DDBJ databases">
        <title>Whole genome sequences of isolates from the Mars Exploration Rovers.</title>
        <authorList>
            <person name="Seuylemezian A."/>
            <person name="Vaishampayan P."/>
        </authorList>
    </citation>
    <scope>NUCLEOTIDE SEQUENCE [LARGE SCALE GENOMIC DNA]</scope>
    <source>
        <strain evidence="2 3">MER_TA_151</strain>
    </source>
</reference>
<dbReference type="InterPro" id="IPR036420">
    <property type="entry name" value="BRCT_dom_sf"/>
</dbReference>
<dbReference type="SUPFAM" id="SSF53098">
    <property type="entry name" value="Ribonuclease H-like"/>
    <property type="match status" value="1"/>
</dbReference>
<dbReference type="SUPFAM" id="SSF52113">
    <property type="entry name" value="BRCT domain"/>
    <property type="match status" value="1"/>
</dbReference>
<dbReference type="Pfam" id="PF00929">
    <property type="entry name" value="RNase_T"/>
    <property type="match status" value="1"/>
</dbReference>
<dbReference type="GO" id="GO:0005829">
    <property type="term" value="C:cytosol"/>
    <property type="evidence" value="ECO:0007669"/>
    <property type="project" value="TreeGrafter"/>
</dbReference>
<dbReference type="CDD" id="cd06130">
    <property type="entry name" value="DNA_pol_III_epsilon_like"/>
    <property type="match status" value="1"/>
</dbReference>
<dbReference type="GO" id="GO:0003676">
    <property type="term" value="F:nucleic acid binding"/>
    <property type="evidence" value="ECO:0007669"/>
    <property type="project" value="InterPro"/>
</dbReference>
<comment type="caution">
    <text evidence="2">The sequence shown here is derived from an EMBL/GenBank/DDBJ whole genome shotgun (WGS) entry which is preliminary data.</text>
</comment>
<evidence type="ECO:0000313" key="2">
    <source>
        <dbReference type="EMBL" id="KAA9021087.1"/>
    </source>
</evidence>
<dbReference type="PANTHER" id="PTHR30231">
    <property type="entry name" value="DNA POLYMERASE III SUBUNIT EPSILON"/>
    <property type="match status" value="1"/>
</dbReference>
<dbReference type="CDD" id="cd17748">
    <property type="entry name" value="BRCT_DNA_ligase_like"/>
    <property type="match status" value="1"/>
</dbReference>
<dbReference type="SMART" id="SM00479">
    <property type="entry name" value="EXOIII"/>
    <property type="match status" value="1"/>
</dbReference>
<protein>
    <submittedName>
        <fullName evidence="2">Exonuclease</fullName>
    </submittedName>
</protein>
<keyword evidence="2" id="KW-0378">Hydrolase</keyword>
<dbReference type="InterPro" id="IPR012337">
    <property type="entry name" value="RNaseH-like_sf"/>
</dbReference>
<evidence type="ECO:0000313" key="3">
    <source>
        <dbReference type="Proteomes" id="UP000326671"/>
    </source>
</evidence>
<dbReference type="AlphaFoldDB" id="A0A5J5HLE5"/>
<dbReference type="GO" id="GO:0008408">
    <property type="term" value="F:3'-5' exonuclease activity"/>
    <property type="evidence" value="ECO:0007669"/>
    <property type="project" value="TreeGrafter"/>
</dbReference>
<dbReference type="EMBL" id="VYKL01000028">
    <property type="protein sequence ID" value="KAA9021087.1"/>
    <property type="molecule type" value="Genomic_DNA"/>
</dbReference>
<dbReference type="InterPro" id="IPR036397">
    <property type="entry name" value="RNaseH_sf"/>
</dbReference>
<dbReference type="PANTHER" id="PTHR30231:SF42">
    <property type="entry name" value="EXONUCLEASE"/>
    <property type="match status" value="1"/>
</dbReference>
<keyword evidence="2" id="KW-0269">Exonuclease</keyword>
<keyword evidence="2" id="KW-0540">Nuclease</keyword>